<comment type="caution">
    <text evidence="1">The sequence shown here is derived from an EMBL/GenBank/DDBJ whole genome shotgun (WGS) entry which is preliminary data.</text>
</comment>
<dbReference type="AlphaFoldDB" id="A0A1F6PDL6"/>
<evidence type="ECO:0000313" key="1">
    <source>
        <dbReference type="EMBL" id="OGH94262.1"/>
    </source>
</evidence>
<dbReference type="EMBL" id="MFRE01000010">
    <property type="protein sequence ID" value="OGH94262.1"/>
    <property type="molecule type" value="Genomic_DNA"/>
</dbReference>
<dbReference type="STRING" id="1798709.A2538_01700"/>
<reference evidence="1 2" key="1">
    <citation type="journal article" date="2016" name="Nat. Commun.">
        <title>Thousands of microbial genomes shed light on interconnected biogeochemical processes in an aquifer system.</title>
        <authorList>
            <person name="Anantharaman K."/>
            <person name="Brown C.T."/>
            <person name="Hug L.A."/>
            <person name="Sharon I."/>
            <person name="Castelle C.J."/>
            <person name="Probst A.J."/>
            <person name="Thomas B.C."/>
            <person name="Singh A."/>
            <person name="Wilkins M.J."/>
            <person name="Karaoz U."/>
            <person name="Brodie E.L."/>
            <person name="Williams K.H."/>
            <person name="Hubbard S.S."/>
            <person name="Banfield J.F."/>
        </authorList>
    </citation>
    <scope>NUCLEOTIDE SEQUENCE [LARGE SCALE GENOMIC DNA]</scope>
</reference>
<organism evidence="1 2">
    <name type="scientific">Candidatus Magasanikbacteria bacterium RIFOXYD2_FULL_41_14</name>
    <dbReference type="NCBI Taxonomy" id="1798709"/>
    <lineage>
        <taxon>Bacteria</taxon>
        <taxon>Candidatus Magasanikiibacteriota</taxon>
    </lineage>
</organism>
<name>A0A1F6PDL6_9BACT</name>
<sequence>MILNYLAKPYLLLDSEMSTLSAAISLVYETQIKNRPYGRQFLNKKLRDHQEPIIIIDTANFWFKLFMYL</sequence>
<evidence type="ECO:0000313" key="2">
    <source>
        <dbReference type="Proteomes" id="UP000178254"/>
    </source>
</evidence>
<proteinExistence type="predicted"/>
<protein>
    <submittedName>
        <fullName evidence="1">Uncharacterized protein</fullName>
    </submittedName>
</protein>
<gene>
    <name evidence="1" type="ORF">A2538_01700</name>
</gene>
<accession>A0A1F6PDL6</accession>
<dbReference type="Proteomes" id="UP000178254">
    <property type="component" value="Unassembled WGS sequence"/>
</dbReference>